<dbReference type="EMBL" id="LJCO01000048">
    <property type="protein sequence ID" value="KPV43518.1"/>
    <property type="molecule type" value="Genomic_DNA"/>
</dbReference>
<dbReference type="STRING" id="471514.AN477_11950"/>
<proteinExistence type="predicted"/>
<dbReference type="AlphaFoldDB" id="A0A0P9CD25"/>
<gene>
    <name evidence="1" type="ORF">AN477_11950</name>
</gene>
<accession>A0A0P9CD25</accession>
<keyword evidence="2" id="KW-1185">Reference proteome</keyword>
<evidence type="ECO:0000313" key="1">
    <source>
        <dbReference type="EMBL" id="KPV43518.1"/>
    </source>
</evidence>
<organism evidence="1 2">
    <name type="scientific">Alicyclobacillus ferrooxydans</name>
    <dbReference type="NCBI Taxonomy" id="471514"/>
    <lineage>
        <taxon>Bacteria</taxon>
        <taxon>Bacillati</taxon>
        <taxon>Bacillota</taxon>
        <taxon>Bacilli</taxon>
        <taxon>Bacillales</taxon>
        <taxon>Alicyclobacillaceae</taxon>
        <taxon>Alicyclobacillus</taxon>
    </lineage>
</organism>
<name>A0A0P9CD25_9BACL</name>
<dbReference type="Proteomes" id="UP000050482">
    <property type="component" value="Unassembled WGS sequence"/>
</dbReference>
<reference evidence="1 2" key="1">
    <citation type="submission" date="2015-09" db="EMBL/GenBank/DDBJ databases">
        <title>Draft genome sequence of Alicyclobacillus ferrooxydans DSM 22381.</title>
        <authorList>
            <person name="Hemp J."/>
        </authorList>
    </citation>
    <scope>NUCLEOTIDE SEQUENCE [LARGE SCALE GENOMIC DNA]</scope>
    <source>
        <strain evidence="1 2">TC-34</strain>
    </source>
</reference>
<evidence type="ECO:0000313" key="2">
    <source>
        <dbReference type="Proteomes" id="UP000050482"/>
    </source>
</evidence>
<dbReference type="PATRIC" id="fig|471514.4.peg.771"/>
<sequence>MMKQADPSFQEFLRIVRRVSMVVLLAWVILSVGKLVKLEPSRDPFAPPNPPFQAVASTGWSAHNPARSKIELVAQQLVSGVWQTVLYGAK</sequence>
<protein>
    <submittedName>
        <fullName evidence="1">Uncharacterized protein</fullName>
    </submittedName>
</protein>
<comment type="caution">
    <text evidence="1">The sequence shown here is derived from an EMBL/GenBank/DDBJ whole genome shotgun (WGS) entry which is preliminary data.</text>
</comment>